<dbReference type="RefSeq" id="WP_084255746.1">
    <property type="nucleotide sequence ID" value="NZ_FWWV01000002.1"/>
</dbReference>
<dbReference type="EMBL" id="FWWV01000002">
    <property type="protein sequence ID" value="SMB79541.1"/>
    <property type="molecule type" value="Genomic_DNA"/>
</dbReference>
<dbReference type="SUPFAM" id="SSF55021">
    <property type="entry name" value="ACT-like"/>
    <property type="match status" value="1"/>
</dbReference>
<evidence type="ECO:0000313" key="1">
    <source>
        <dbReference type="EMBL" id="SMB79541.1"/>
    </source>
</evidence>
<dbReference type="Proteomes" id="UP000192408">
    <property type="component" value="Unassembled WGS sequence"/>
</dbReference>
<dbReference type="AlphaFoldDB" id="A0A1W1UFF5"/>
<dbReference type="Pfam" id="PF13710">
    <property type="entry name" value="ACT_5"/>
    <property type="match status" value="1"/>
</dbReference>
<keyword evidence="2" id="KW-1185">Reference proteome</keyword>
<proteinExistence type="predicted"/>
<organism evidence="1 2">
    <name type="scientific">Pasteurella testudinis DSM 23072</name>
    <dbReference type="NCBI Taxonomy" id="1122938"/>
    <lineage>
        <taxon>Bacteria</taxon>
        <taxon>Pseudomonadati</taxon>
        <taxon>Pseudomonadota</taxon>
        <taxon>Gammaproteobacteria</taxon>
        <taxon>Pasteurellales</taxon>
        <taxon>Pasteurellaceae</taxon>
        <taxon>Pasteurella</taxon>
    </lineage>
</organism>
<reference evidence="2" key="1">
    <citation type="submission" date="2017-04" db="EMBL/GenBank/DDBJ databases">
        <authorList>
            <person name="Varghese N."/>
            <person name="Submissions S."/>
        </authorList>
    </citation>
    <scope>NUCLEOTIDE SEQUENCE [LARGE SCALE GENOMIC DNA]</scope>
    <source>
        <strain evidence="2">DSM 23072</strain>
    </source>
</reference>
<accession>A0A1W1UFF5</accession>
<evidence type="ECO:0000313" key="2">
    <source>
        <dbReference type="Proteomes" id="UP000192408"/>
    </source>
</evidence>
<dbReference type="Gene3D" id="3.30.70.260">
    <property type="match status" value="1"/>
</dbReference>
<gene>
    <name evidence="1" type="ORF">SAMN05660772_00409</name>
</gene>
<name>A0A1W1UFF5_9PAST</name>
<sequence>MKEYQLTLQAQWRPEVLERVLRVVRHRGYRLRQLQMTSSGQQINLAFSVSSERPIDALVNQLSKLFDVQNVAVKE</sequence>
<dbReference type="STRING" id="1122938.SAMN05660772_00409"/>
<protein>
    <submittedName>
        <fullName evidence="1">Acetolactate synthase, small subunit</fullName>
    </submittedName>
</protein>
<dbReference type="InterPro" id="IPR045865">
    <property type="entry name" value="ACT-like_dom_sf"/>
</dbReference>
<dbReference type="NCBIfam" id="NF008362">
    <property type="entry name" value="PRK11152.1"/>
    <property type="match status" value="1"/>
</dbReference>